<proteinExistence type="predicted"/>
<comment type="caution">
    <text evidence="1">The sequence shown here is derived from an EMBL/GenBank/DDBJ whole genome shotgun (WGS) entry which is preliminary data.</text>
</comment>
<dbReference type="EMBL" id="JBBXMP010000494">
    <property type="protein sequence ID" value="KAL0057559.1"/>
    <property type="molecule type" value="Genomic_DNA"/>
</dbReference>
<evidence type="ECO:0000313" key="1">
    <source>
        <dbReference type="EMBL" id="KAL0057559.1"/>
    </source>
</evidence>
<protein>
    <submittedName>
        <fullName evidence="1">Uncharacterized protein</fullName>
    </submittedName>
</protein>
<sequence>MSTSSSAHNLLWPQTYLPRQHSTIPQKNTMEMNRETLIAVLEYMSSLLEVEFRGITVRLVAHGGACMLLHPGLYDLAQRKQTYHIMRGEAAHMRKTTRDVDYIRRGFIQEYVGKFKITDAEQRLQRCILGTAARFGLGSDWMNADADVALPMARSQTGAPIDPIYHSSTQQNNINLYTVFTSKNKKLTIVSVTPAWAVAFKLARYAKLDPPDICLLL</sequence>
<feature type="non-terminal residue" evidence="1">
    <location>
        <position position="217"/>
    </location>
</feature>
<dbReference type="Proteomes" id="UP001437256">
    <property type="component" value="Unassembled WGS sequence"/>
</dbReference>
<keyword evidence="2" id="KW-1185">Reference proteome</keyword>
<name>A0ABR2Z8J4_9AGAR</name>
<organism evidence="1 2">
    <name type="scientific">Marasmius tenuissimus</name>
    <dbReference type="NCBI Taxonomy" id="585030"/>
    <lineage>
        <taxon>Eukaryota</taxon>
        <taxon>Fungi</taxon>
        <taxon>Dikarya</taxon>
        <taxon>Basidiomycota</taxon>
        <taxon>Agaricomycotina</taxon>
        <taxon>Agaricomycetes</taxon>
        <taxon>Agaricomycetidae</taxon>
        <taxon>Agaricales</taxon>
        <taxon>Marasmiineae</taxon>
        <taxon>Marasmiaceae</taxon>
        <taxon>Marasmius</taxon>
    </lineage>
</organism>
<accession>A0ABR2Z8J4</accession>
<gene>
    <name evidence="1" type="ORF">AAF712_015791</name>
</gene>
<evidence type="ECO:0000313" key="2">
    <source>
        <dbReference type="Proteomes" id="UP001437256"/>
    </source>
</evidence>
<reference evidence="1 2" key="1">
    <citation type="submission" date="2024-05" db="EMBL/GenBank/DDBJ databases">
        <title>A draft genome resource for the thread blight pathogen Marasmius tenuissimus strain MS-2.</title>
        <authorList>
            <person name="Yulfo-Soto G.E."/>
            <person name="Baruah I.K."/>
            <person name="Amoako-Attah I."/>
            <person name="Bukari Y."/>
            <person name="Meinhardt L.W."/>
            <person name="Bailey B.A."/>
            <person name="Cohen S.P."/>
        </authorList>
    </citation>
    <scope>NUCLEOTIDE SEQUENCE [LARGE SCALE GENOMIC DNA]</scope>
    <source>
        <strain evidence="1 2">MS-2</strain>
    </source>
</reference>